<name>A0A662ZEJ9_9GAMM</name>
<accession>A0A662ZEJ9</accession>
<keyword evidence="5 6" id="KW-0472">Membrane</keyword>
<feature type="transmembrane region" description="Helical" evidence="6">
    <location>
        <begin position="30"/>
        <end position="50"/>
    </location>
</feature>
<keyword evidence="4 6" id="KW-1133">Transmembrane helix</keyword>
<organism evidence="8 9">
    <name type="scientific">Ruminobacter amylophilus</name>
    <dbReference type="NCBI Taxonomy" id="867"/>
    <lineage>
        <taxon>Bacteria</taxon>
        <taxon>Pseudomonadati</taxon>
        <taxon>Pseudomonadota</taxon>
        <taxon>Gammaproteobacteria</taxon>
        <taxon>Aeromonadales</taxon>
        <taxon>Succinivibrionaceae</taxon>
        <taxon>Ruminobacter</taxon>
    </lineage>
</organism>
<feature type="transmembrane region" description="Helical" evidence="6">
    <location>
        <begin position="350"/>
        <end position="373"/>
    </location>
</feature>
<evidence type="ECO:0000313" key="9">
    <source>
        <dbReference type="Proteomes" id="UP000243745"/>
    </source>
</evidence>
<dbReference type="GO" id="GO:0005315">
    <property type="term" value="F:phosphate transmembrane transporter activity"/>
    <property type="evidence" value="ECO:0007669"/>
    <property type="project" value="TreeGrafter"/>
</dbReference>
<evidence type="ECO:0000313" key="8">
    <source>
        <dbReference type="EMBL" id="SFP02127.1"/>
    </source>
</evidence>
<dbReference type="Proteomes" id="UP000243745">
    <property type="component" value="Unassembled WGS sequence"/>
</dbReference>
<evidence type="ECO:0000256" key="1">
    <source>
        <dbReference type="ARBA" id="ARBA00004141"/>
    </source>
</evidence>
<sequence length="493" mass="53613">MSFHIFKNIPHSSIPKDKDGKTIDVREFNIFKILLIVFITLVSYSLPVIFPQTFPFTPVQNITMAIFIAAALMWILEPMPVYATSLAIIGSLCLFASDGAITPIKNYLKSVDGEHLLSYKSVFNSFSSPVIILFLGGFALAIASTKYKLDINLARVLLKPFGKKPSMVMLGVMCVTGFFAMFMSNTATTVMMLAMMAPVFASVSNEDKGIKALILSVPFAANIGGIATPVGTPPNAIALGFLHGEHAVSFMKWMLIGFPLAALCIFLTWILLRMLFPFQSREITLDIKSRFNTDWRSIFVYICFAATILLWMTEKLHGVNSYIVAILPLIAFTCTGIIKAPDIKTMNWDVIWLIAGGIAIGNALENTGLAVKLANMIDYSNFSGIMIIGIIGLTGWVLSNFISNTAAANLLIPIAVAVLSSPSITTGIDISYSLIFIALTLSFAMTLPISTPPNALAYATGKIENKDMIKAGGITSVMCMVLSFILLFIISKI</sequence>
<feature type="transmembrane region" description="Helical" evidence="6">
    <location>
        <begin position="167"/>
        <end position="200"/>
    </location>
</feature>
<protein>
    <submittedName>
        <fullName evidence="8">Solute carrier family 13 (Sodium-dependent dicarboxylate transporter), member 2/3/5</fullName>
    </submittedName>
</protein>
<comment type="subcellular location">
    <subcellularLocation>
        <location evidence="1">Membrane</location>
        <topology evidence="1">Multi-pass membrane protein</topology>
    </subcellularLocation>
</comment>
<dbReference type="PANTHER" id="PTHR10283">
    <property type="entry name" value="SOLUTE CARRIER FAMILY 13 MEMBER"/>
    <property type="match status" value="1"/>
</dbReference>
<evidence type="ECO:0000259" key="7">
    <source>
        <dbReference type="Pfam" id="PF03600"/>
    </source>
</evidence>
<dbReference type="EMBL" id="FOXF01000002">
    <property type="protein sequence ID" value="SFP02127.1"/>
    <property type="molecule type" value="Genomic_DNA"/>
</dbReference>
<evidence type="ECO:0000256" key="5">
    <source>
        <dbReference type="ARBA" id="ARBA00023136"/>
    </source>
</evidence>
<feature type="transmembrane region" description="Helical" evidence="6">
    <location>
        <begin position="250"/>
        <end position="272"/>
    </location>
</feature>
<dbReference type="InterPro" id="IPR001898">
    <property type="entry name" value="SLC13A/DASS"/>
</dbReference>
<dbReference type="RefSeq" id="WP_093140124.1">
    <property type="nucleotide sequence ID" value="NZ_FOXF01000002.1"/>
</dbReference>
<keyword evidence="9" id="KW-1185">Reference proteome</keyword>
<dbReference type="PANTHER" id="PTHR10283:SF92">
    <property type="entry name" value="LOW-AFFINITY PHOSPHATE TRANSPORTER PHO91"/>
    <property type="match status" value="1"/>
</dbReference>
<feature type="transmembrane region" description="Helical" evidence="6">
    <location>
        <begin position="406"/>
        <end position="424"/>
    </location>
</feature>
<feature type="transmembrane region" description="Helical" evidence="6">
    <location>
        <begin position="59"/>
        <end position="76"/>
    </location>
</feature>
<evidence type="ECO:0000256" key="6">
    <source>
        <dbReference type="SAM" id="Phobius"/>
    </source>
</evidence>
<keyword evidence="2" id="KW-0813">Transport</keyword>
<feature type="transmembrane region" description="Helical" evidence="6">
    <location>
        <begin position="430"/>
        <end position="450"/>
    </location>
</feature>
<evidence type="ECO:0000256" key="2">
    <source>
        <dbReference type="ARBA" id="ARBA00022448"/>
    </source>
</evidence>
<dbReference type="AlphaFoldDB" id="A0A662ZEJ9"/>
<dbReference type="NCBIfam" id="TIGR00785">
    <property type="entry name" value="dass"/>
    <property type="match status" value="1"/>
</dbReference>
<feature type="transmembrane region" description="Helical" evidence="6">
    <location>
        <begin position="293"/>
        <end position="313"/>
    </location>
</feature>
<dbReference type="OrthoDB" id="9766267at2"/>
<reference evidence="8 9" key="1">
    <citation type="submission" date="2016-10" db="EMBL/GenBank/DDBJ databases">
        <authorList>
            <person name="Varghese N."/>
            <person name="Submissions S."/>
        </authorList>
    </citation>
    <scope>NUCLEOTIDE SEQUENCE [LARGE SCALE GENOMIC DNA]</scope>
    <source>
        <strain evidence="8 9">DSM 1361</strain>
    </source>
</reference>
<proteinExistence type="predicted"/>
<feature type="transmembrane region" description="Helical" evidence="6">
    <location>
        <begin position="471"/>
        <end position="490"/>
    </location>
</feature>
<gene>
    <name evidence="8" type="ORF">SAMN02910344_00225</name>
</gene>
<feature type="transmembrane region" description="Helical" evidence="6">
    <location>
        <begin position="379"/>
        <end position="399"/>
    </location>
</feature>
<keyword evidence="3 6" id="KW-0812">Transmembrane</keyword>
<evidence type="ECO:0000256" key="4">
    <source>
        <dbReference type="ARBA" id="ARBA00022989"/>
    </source>
</evidence>
<dbReference type="GO" id="GO:0005886">
    <property type="term" value="C:plasma membrane"/>
    <property type="evidence" value="ECO:0007669"/>
    <property type="project" value="TreeGrafter"/>
</dbReference>
<dbReference type="InterPro" id="IPR004680">
    <property type="entry name" value="Cit_transptr-like_dom"/>
</dbReference>
<feature type="transmembrane region" description="Helical" evidence="6">
    <location>
        <begin position="82"/>
        <end position="101"/>
    </location>
</feature>
<feature type="transmembrane region" description="Helical" evidence="6">
    <location>
        <begin position="319"/>
        <end position="338"/>
    </location>
</feature>
<feature type="domain" description="Citrate transporter-like" evidence="7">
    <location>
        <begin position="72"/>
        <end position="439"/>
    </location>
</feature>
<evidence type="ECO:0000256" key="3">
    <source>
        <dbReference type="ARBA" id="ARBA00022692"/>
    </source>
</evidence>
<dbReference type="Pfam" id="PF03600">
    <property type="entry name" value="CitMHS"/>
    <property type="match status" value="1"/>
</dbReference>
<feature type="transmembrane region" description="Helical" evidence="6">
    <location>
        <begin position="212"/>
        <end position="230"/>
    </location>
</feature>
<feature type="transmembrane region" description="Helical" evidence="6">
    <location>
        <begin position="122"/>
        <end position="147"/>
    </location>
</feature>